<organism evidence="1 2">
    <name type="scientific">Actinoplanes aureus</name>
    <dbReference type="NCBI Taxonomy" id="2792083"/>
    <lineage>
        <taxon>Bacteria</taxon>
        <taxon>Bacillati</taxon>
        <taxon>Actinomycetota</taxon>
        <taxon>Actinomycetes</taxon>
        <taxon>Micromonosporales</taxon>
        <taxon>Micromonosporaceae</taxon>
        <taxon>Actinoplanes</taxon>
    </lineage>
</organism>
<keyword evidence="2" id="KW-1185">Reference proteome</keyword>
<sequence length="71" mass="7599">MAQIEYQSYNISSDTVGEGAFSVDGDVTLSQAQRLAEQDAGAELSVDLVAVVNPDGTDLVARWETDHAEEL</sequence>
<dbReference type="EMBL" id="JADQTO010000045">
    <property type="protein sequence ID" value="MBG0568798.1"/>
    <property type="molecule type" value="Genomic_DNA"/>
</dbReference>
<proteinExistence type="predicted"/>
<protein>
    <submittedName>
        <fullName evidence="1">Uncharacterized protein</fullName>
    </submittedName>
</protein>
<evidence type="ECO:0000313" key="1">
    <source>
        <dbReference type="EMBL" id="MBG0568798.1"/>
    </source>
</evidence>
<reference evidence="1" key="1">
    <citation type="submission" date="2020-11" db="EMBL/GenBank/DDBJ databases">
        <title>Isolation and identification of active actinomycetes.</title>
        <authorList>
            <person name="Sun X."/>
        </authorList>
    </citation>
    <scope>NUCLEOTIDE SEQUENCE</scope>
    <source>
        <strain evidence="1">NEAU-A11</strain>
    </source>
</reference>
<comment type="caution">
    <text evidence="1">The sequence shown here is derived from an EMBL/GenBank/DDBJ whole genome shotgun (WGS) entry which is preliminary data.</text>
</comment>
<dbReference type="RefSeq" id="WP_196420568.1">
    <property type="nucleotide sequence ID" value="NZ_JADQTO010000045.1"/>
</dbReference>
<name>A0A931G292_9ACTN</name>
<gene>
    <name evidence="1" type="ORF">I4J89_46040</name>
</gene>
<dbReference type="Proteomes" id="UP000598146">
    <property type="component" value="Unassembled WGS sequence"/>
</dbReference>
<evidence type="ECO:0000313" key="2">
    <source>
        <dbReference type="Proteomes" id="UP000598146"/>
    </source>
</evidence>
<dbReference type="AlphaFoldDB" id="A0A931G292"/>
<accession>A0A931G292</accession>